<accession>A0A3D9HAS4</accession>
<dbReference type="EMBL" id="QRDV01000001">
    <property type="protein sequence ID" value="RED46582.1"/>
    <property type="molecule type" value="Genomic_DNA"/>
</dbReference>
<evidence type="ECO:0000313" key="1">
    <source>
        <dbReference type="EMBL" id="RED46582.1"/>
    </source>
</evidence>
<dbReference type="RefSeq" id="WP_181897555.1">
    <property type="nucleotide sequence ID" value="NZ_CANKZP010000001.1"/>
</dbReference>
<dbReference type="AlphaFoldDB" id="A0A3D9HAS4"/>
<reference evidence="1 2" key="1">
    <citation type="submission" date="2018-07" db="EMBL/GenBank/DDBJ databases">
        <title>Genomic Encyclopedia of Type Strains, Phase III (KMG-III): the genomes of soil and plant-associated and newly described type strains.</title>
        <authorList>
            <person name="Whitman W."/>
        </authorList>
    </citation>
    <scope>NUCLEOTIDE SEQUENCE [LARGE SCALE GENOMIC DNA]</scope>
    <source>
        <strain evidence="1 2">CECT 7946</strain>
    </source>
</reference>
<name>A0A3D9HAS4_9FLAO</name>
<proteinExistence type="predicted"/>
<gene>
    <name evidence="1" type="ORF">DFQ10_101353</name>
</gene>
<keyword evidence="2" id="KW-1185">Reference proteome</keyword>
<sequence length="50" mass="5806">MKRSKKHTLSTDYIFEALYQKSKAFLFSNLPSKLAALKVLAIVTWFKDIN</sequence>
<dbReference type="Proteomes" id="UP000256980">
    <property type="component" value="Unassembled WGS sequence"/>
</dbReference>
<protein>
    <submittedName>
        <fullName evidence="1">Uncharacterized protein</fullName>
    </submittedName>
</protein>
<organism evidence="1 2">
    <name type="scientific">Winogradskyella eximia</name>
    <dbReference type="NCBI Taxonomy" id="262006"/>
    <lineage>
        <taxon>Bacteria</taxon>
        <taxon>Pseudomonadati</taxon>
        <taxon>Bacteroidota</taxon>
        <taxon>Flavobacteriia</taxon>
        <taxon>Flavobacteriales</taxon>
        <taxon>Flavobacteriaceae</taxon>
        <taxon>Winogradskyella</taxon>
    </lineage>
</organism>
<comment type="caution">
    <text evidence="1">The sequence shown here is derived from an EMBL/GenBank/DDBJ whole genome shotgun (WGS) entry which is preliminary data.</text>
</comment>
<evidence type="ECO:0000313" key="2">
    <source>
        <dbReference type="Proteomes" id="UP000256980"/>
    </source>
</evidence>